<dbReference type="PANTHER" id="PTHR43277:SF4">
    <property type="entry name" value="ARGININE DECARBOXYLASE"/>
    <property type="match status" value="1"/>
</dbReference>
<dbReference type="EMBL" id="GDKF01003141">
    <property type="protein sequence ID" value="JAT75481.1"/>
    <property type="molecule type" value="Transcribed_RNA"/>
</dbReference>
<evidence type="ECO:0000256" key="4">
    <source>
        <dbReference type="ARBA" id="ARBA00022898"/>
    </source>
</evidence>
<gene>
    <name evidence="7" type="ORF">g.12170</name>
</gene>
<name>A0A1D2A8T2_AUXPR</name>
<organism evidence="7">
    <name type="scientific">Auxenochlorella protothecoides</name>
    <name type="common">Green microalga</name>
    <name type="synonym">Chlorella protothecoides</name>
    <dbReference type="NCBI Taxonomy" id="3075"/>
    <lineage>
        <taxon>Eukaryota</taxon>
        <taxon>Viridiplantae</taxon>
        <taxon>Chlorophyta</taxon>
        <taxon>core chlorophytes</taxon>
        <taxon>Trebouxiophyceae</taxon>
        <taxon>Chlorellales</taxon>
        <taxon>Chlorellaceae</taxon>
        <taxon>Auxenochlorella</taxon>
    </lineage>
</organism>
<evidence type="ECO:0000256" key="1">
    <source>
        <dbReference type="ARBA" id="ARBA00001933"/>
    </source>
</evidence>
<dbReference type="InterPro" id="IPR015424">
    <property type="entry name" value="PyrdxlP-dep_Trfase"/>
</dbReference>
<dbReference type="Gene3D" id="3.40.640.10">
    <property type="entry name" value="Type I PLP-dependent aspartate aminotransferase-like (Major domain)"/>
    <property type="match status" value="1"/>
</dbReference>
<dbReference type="PROSITE" id="PS00703">
    <property type="entry name" value="OKR_DC_1"/>
    <property type="match status" value="1"/>
</dbReference>
<accession>A0A1D2A8T2</accession>
<dbReference type="Pfam" id="PF03711">
    <property type="entry name" value="OKR_DC_1_C"/>
    <property type="match status" value="1"/>
</dbReference>
<keyword evidence="3" id="KW-0210">Decarboxylase</keyword>
<dbReference type="InterPro" id="IPR000310">
    <property type="entry name" value="Orn/Lys/Arg_deCO2ase_major_dom"/>
</dbReference>
<evidence type="ECO:0000256" key="2">
    <source>
        <dbReference type="ARBA" id="ARBA00010671"/>
    </source>
</evidence>
<dbReference type="Gene3D" id="3.90.100.10">
    <property type="entry name" value="Orn/Lys/Arg decarboxylase, C-terminal domain"/>
    <property type="match status" value="1"/>
</dbReference>
<comment type="similarity">
    <text evidence="2">Belongs to the Orn/Lys/Arg decarboxylase class-I family.</text>
</comment>
<evidence type="ECO:0000259" key="6">
    <source>
        <dbReference type="PROSITE" id="PS00703"/>
    </source>
</evidence>
<comment type="cofactor">
    <cofactor evidence="1">
        <name>pyridoxal 5'-phosphate</name>
        <dbReference type="ChEBI" id="CHEBI:597326"/>
    </cofactor>
</comment>
<evidence type="ECO:0000256" key="5">
    <source>
        <dbReference type="ARBA" id="ARBA00023239"/>
    </source>
</evidence>
<dbReference type="SUPFAM" id="SSF53383">
    <property type="entry name" value="PLP-dependent transferases"/>
    <property type="match status" value="1"/>
</dbReference>
<evidence type="ECO:0000256" key="3">
    <source>
        <dbReference type="ARBA" id="ARBA00022793"/>
    </source>
</evidence>
<proteinExistence type="inferred from homology"/>
<feature type="non-terminal residue" evidence="7">
    <location>
        <position position="1"/>
    </location>
</feature>
<evidence type="ECO:0000313" key="7">
    <source>
        <dbReference type="EMBL" id="JAT75481.1"/>
    </source>
</evidence>
<dbReference type="GO" id="GO:0016831">
    <property type="term" value="F:carboxy-lyase activity"/>
    <property type="evidence" value="ECO:0007669"/>
    <property type="project" value="UniProtKB-KW"/>
</dbReference>
<dbReference type="PANTHER" id="PTHR43277">
    <property type="entry name" value="ARGININE DECARBOXYLASE"/>
    <property type="match status" value="1"/>
</dbReference>
<keyword evidence="5" id="KW-0456">Lyase</keyword>
<dbReference type="InterPro" id="IPR036633">
    <property type="entry name" value="Prn/Lys/Arg_de-COase_C_sf"/>
</dbReference>
<protein>
    <recommendedName>
        <fullName evidence="6">Orn/Lys/Arg decarboxylases family 1 pyridoxal-P attachment site domain-containing protein</fullName>
    </recommendedName>
</protein>
<dbReference type="InterPro" id="IPR015421">
    <property type="entry name" value="PyrdxlP-dep_Trfase_major"/>
</dbReference>
<dbReference type="SUPFAM" id="SSF55904">
    <property type="entry name" value="Ornithine decarboxylase C-terminal domain"/>
    <property type="match status" value="1"/>
</dbReference>
<dbReference type="InterPro" id="IPR008286">
    <property type="entry name" value="Prn/Lys/Arg_de-COase_C"/>
</dbReference>
<reference evidence="7" key="1">
    <citation type="submission" date="2015-08" db="EMBL/GenBank/DDBJ databases">
        <authorList>
            <person name="Babu N.S."/>
            <person name="Beckwith C.J."/>
            <person name="Beseler K.G."/>
            <person name="Brison A."/>
            <person name="Carone J.V."/>
            <person name="Caskin T.P."/>
            <person name="Diamond M."/>
            <person name="Durham M.E."/>
            <person name="Foxe J.M."/>
            <person name="Go M."/>
            <person name="Henderson B.A."/>
            <person name="Jones I.B."/>
            <person name="McGettigan J.A."/>
            <person name="Micheletti S.J."/>
            <person name="Nasrallah M.E."/>
            <person name="Ortiz D."/>
            <person name="Piller C.R."/>
            <person name="Privatt S.R."/>
            <person name="Schneider S.L."/>
            <person name="Sharp S."/>
            <person name="Smith T.C."/>
            <person name="Stanton J.D."/>
            <person name="Ullery H.E."/>
            <person name="Wilson R.J."/>
            <person name="Serrano M.G."/>
            <person name="Buck G."/>
            <person name="Lee V."/>
            <person name="Wang Y."/>
            <person name="Carvalho R."/>
            <person name="Voegtly L."/>
            <person name="Shi R."/>
            <person name="Duckworth R."/>
            <person name="Johnson A."/>
            <person name="Loviza R."/>
            <person name="Walstead R."/>
            <person name="Shah Z."/>
            <person name="Kiflezghi M."/>
            <person name="Wade K."/>
            <person name="Ball S.L."/>
            <person name="Bradley K.W."/>
            <person name="Asai D.J."/>
            <person name="Bowman C.A."/>
            <person name="Russell D.A."/>
            <person name="Pope W.H."/>
            <person name="Jacobs-Sera D."/>
            <person name="Hendrix R.W."/>
            <person name="Hatfull G.F."/>
        </authorList>
    </citation>
    <scope>NUCLEOTIDE SEQUENCE</scope>
</reference>
<sequence>GAVTPAELDRAVRLALARGARPAAALVVSPTYFGELGDVAGLAAVAHAHGLPLLVDEAHGAHLGLHPSFPASALACGADVVVQSTHKTLGALTQAAVLHVRGGRVDLDRLDQALQMVQSSSPSYLLMASLDAARAQASDPAAFEPCLAAAAAARAGAGRVPGVAALTPPPARADPLRLTLGVEALGLDGPAAAAWLEAEAGVVLEMSTPRAVVAAFGIGSAAGDGDALVEGLWALSRARWDPGRAARCAAGTGPSEPSLTPPPLPEVVLAPREALARRTTAVPLVASLGRVAAEAVCPYPPGIPVLVPGERVDRATLRALRDAAAAGRRVTGCADASLRTLRVVEEG</sequence>
<dbReference type="AlphaFoldDB" id="A0A1D2A8T2"/>
<keyword evidence="4" id="KW-0663">Pyridoxal phosphate</keyword>
<dbReference type="Pfam" id="PF01276">
    <property type="entry name" value="OKR_DC_1"/>
    <property type="match status" value="1"/>
</dbReference>
<feature type="domain" description="Orn/Lys/Arg decarboxylases family 1 pyridoxal-P attachment site" evidence="6">
    <location>
        <begin position="82"/>
        <end position="96"/>
    </location>
</feature>
<dbReference type="InterPro" id="IPR052357">
    <property type="entry name" value="Orn_Lys_Arg_decarboxylase-I"/>
</dbReference>